<name>A0ABP7PK11_9ACTN</name>
<accession>A0ABP7PK11</accession>
<comment type="caution">
    <text evidence="4">The sequence shown here is derived from an EMBL/GenBank/DDBJ whole genome shotgun (WGS) entry which is preliminary data.</text>
</comment>
<dbReference type="InterPro" id="IPR002491">
    <property type="entry name" value="ABC_transptr_periplasmic_BD"/>
</dbReference>
<feature type="signal peptide" evidence="2">
    <location>
        <begin position="1"/>
        <end position="28"/>
    </location>
</feature>
<sequence length="396" mass="42465">MTARGRLRSLLALLGITALILTGCGTTSDDPGRPRTCVDDYSAGTDYFPDKATVDYAQNFTLDYHPNYVVLTVRQPFPGGSPESYALVRCGTPAPELTGDLAGAQTIEVPVQTVYSGSTTQLPWFTELGVLDALTGAADTSMISNQQVRDRVSEGKVTEYATGATVDTERVLAARPDVVLTDGTENGAYPVLRRAGIPVVAVADWLESSPLAIAEWIKVLGVLTDTSAKAEEVFSGIAERYNDLAAKARGAAVTDLLYGADFQGTWTVPGADSSSGRLITDAGGRWPWSDRAGNSVQLSFEEVVDRAGDVPIWLVSDNQWTSIADVLKVDPRYRNLAAVSSGQVWNANLAMGPTGGNDFFESGSARPDLVLADTVAILHPELLPDHEFVYYRRLAR</sequence>
<keyword evidence="5" id="KW-1185">Reference proteome</keyword>
<dbReference type="PROSITE" id="PS50983">
    <property type="entry name" value="FE_B12_PBP"/>
    <property type="match status" value="1"/>
</dbReference>
<evidence type="ECO:0000313" key="5">
    <source>
        <dbReference type="Proteomes" id="UP001418444"/>
    </source>
</evidence>
<comment type="similarity">
    <text evidence="1">Belongs to the bacterial solute-binding protein 8 family.</text>
</comment>
<dbReference type="PANTHER" id="PTHR30535:SF34">
    <property type="entry name" value="MOLYBDATE-BINDING PROTEIN MOLA"/>
    <property type="match status" value="1"/>
</dbReference>
<dbReference type="PANTHER" id="PTHR30535">
    <property type="entry name" value="VITAMIN B12-BINDING PROTEIN"/>
    <property type="match status" value="1"/>
</dbReference>
<dbReference type="SUPFAM" id="SSF53807">
    <property type="entry name" value="Helical backbone' metal receptor"/>
    <property type="match status" value="1"/>
</dbReference>
<proteinExistence type="inferred from homology"/>
<reference evidence="5" key="1">
    <citation type="journal article" date="2019" name="Int. J. Syst. Evol. Microbiol.">
        <title>The Global Catalogue of Microorganisms (GCM) 10K type strain sequencing project: providing services to taxonomists for standard genome sequencing and annotation.</title>
        <authorList>
            <consortium name="The Broad Institute Genomics Platform"/>
            <consortium name="The Broad Institute Genome Sequencing Center for Infectious Disease"/>
            <person name="Wu L."/>
            <person name="Ma J."/>
        </authorList>
    </citation>
    <scope>NUCLEOTIDE SEQUENCE [LARGE SCALE GENOMIC DNA]</scope>
    <source>
        <strain evidence="5">JCM 16923</strain>
    </source>
</reference>
<dbReference type="Gene3D" id="3.40.50.1980">
    <property type="entry name" value="Nitrogenase molybdenum iron protein domain"/>
    <property type="match status" value="2"/>
</dbReference>
<feature type="domain" description="Fe/B12 periplasmic-binding" evidence="3">
    <location>
        <begin position="113"/>
        <end position="382"/>
    </location>
</feature>
<dbReference type="Proteomes" id="UP001418444">
    <property type="component" value="Unassembled WGS sequence"/>
</dbReference>
<dbReference type="Pfam" id="PF01497">
    <property type="entry name" value="Peripla_BP_2"/>
    <property type="match status" value="1"/>
</dbReference>
<evidence type="ECO:0000256" key="1">
    <source>
        <dbReference type="ARBA" id="ARBA00008814"/>
    </source>
</evidence>
<keyword evidence="2" id="KW-0732">Signal</keyword>
<evidence type="ECO:0000259" key="3">
    <source>
        <dbReference type="PROSITE" id="PS50983"/>
    </source>
</evidence>
<feature type="chain" id="PRO_5045437823" evidence="2">
    <location>
        <begin position="29"/>
        <end position="396"/>
    </location>
</feature>
<protein>
    <submittedName>
        <fullName evidence="4">ABC transporter substrate-binding protein</fullName>
    </submittedName>
</protein>
<dbReference type="RefSeq" id="WP_344785135.1">
    <property type="nucleotide sequence ID" value="NZ_BAAAZW010000009.1"/>
</dbReference>
<evidence type="ECO:0000313" key="4">
    <source>
        <dbReference type="EMBL" id="GAA3966749.1"/>
    </source>
</evidence>
<dbReference type="EMBL" id="BAAAZW010000009">
    <property type="protein sequence ID" value="GAA3966749.1"/>
    <property type="molecule type" value="Genomic_DNA"/>
</dbReference>
<gene>
    <name evidence="4" type="ORF">GCM10022231_29630</name>
</gene>
<organism evidence="4 5">
    <name type="scientific">Gordonia caeni</name>
    <dbReference type="NCBI Taxonomy" id="1007097"/>
    <lineage>
        <taxon>Bacteria</taxon>
        <taxon>Bacillati</taxon>
        <taxon>Actinomycetota</taxon>
        <taxon>Actinomycetes</taxon>
        <taxon>Mycobacteriales</taxon>
        <taxon>Gordoniaceae</taxon>
        <taxon>Gordonia</taxon>
    </lineage>
</organism>
<evidence type="ECO:0000256" key="2">
    <source>
        <dbReference type="SAM" id="SignalP"/>
    </source>
</evidence>
<dbReference type="InterPro" id="IPR050902">
    <property type="entry name" value="ABC_Transporter_SBP"/>
</dbReference>
<dbReference type="PROSITE" id="PS51257">
    <property type="entry name" value="PROKAR_LIPOPROTEIN"/>
    <property type="match status" value="1"/>
</dbReference>